<keyword evidence="6" id="KW-0472">Membrane</keyword>
<comment type="subcellular location">
    <subcellularLocation>
        <location evidence="1">Mitochondrion inner membrane</location>
        <topology evidence="1">Multi-pass membrane protein</topology>
    </subcellularLocation>
</comment>
<dbReference type="PANTHER" id="PTHR21382">
    <property type="entry name" value="NADH-UBIQUINONE OXIDOREDUCTASE SUBUNIT"/>
    <property type="match status" value="1"/>
</dbReference>
<evidence type="ECO:0000256" key="4">
    <source>
        <dbReference type="ARBA" id="ARBA00022989"/>
    </source>
</evidence>
<organism evidence="7 8">
    <name type="scientific">Staphylotrichum tortipilum</name>
    <dbReference type="NCBI Taxonomy" id="2831512"/>
    <lineage>
        <taxon>Eukaryota</taxon>
        <taxon>Fungi</taxon>
        <taxon>Dikarya</taxon>
        <taxon>Ascomycota</taxon>
        <taxon>Pezizomycotina</taxon>
        <taxon>Sordariomycetes</taxon>
        <taxon>Sordariomycetidae</taxon>
        <taxon>Sordariales</taxon>
        <taxon>Chaetomiaceae</taxon>
        <taxon>Staphylotrichum</taxon>
    </lineage>
</organism>
<dbReference type="InterPro" id="IPR039205">
    <property type="entry name" value="NDUFA11"/>
</dbReference>
<evidence type="ECO:0000256" key="6">
    <source>
        <dbReference type="ARBA" id="ARBA00023136"/>
    </source>
</evidence>
<dbReference type="GO" id="GO:0045271">
    <property type="term" value="C:respiratory chain complex I"/>
    <property type="evidence" value="ECO:0007669"/>
    <property type="project" value="InterPro"/>
</dbReference>
<keyword evidence="5" id="KW-0496">Mitochondrion</keyword>
<accession>A0AAN6MPE3</accession>
<evidence type="ECO:0000313" key="8">
    <source>
        <dbReference type="Proteomes" id="UP001303889"/>
    </source>
</evidence>
<dbReference type="AlphaFoldDB" id="A0AAN6MPE3"/>
<reference evidence="7" key="1">
    <citation type="journal article" date="2023" name="Mol. Phylogenet. Evol.">
        <title>Genome-scale phylogeny and comparative genomics of the fungal order Sordariales.</title>
        <authorList>
            <person name="Hensen N."/>
            <person name="Bonometti L."/>
            <person name="Westerberg I."/>
            <person name="Brannstrom I.O."/>
            <person name="Guillou S."/>
            <person name="Cros-Aarteil S."/>
            <person name="Calhoun S."/>
            <person name="Haridas S."/>
            <person name="Kuo A."/>
            <person name="Mondo S."/>
            <person name="Pangilinan J."/>
            <person name="Riley R."/>
            <person name="LaButti K."/>
            <person name="Andreopoulos B."/>
            <person name="Lipzen A."/>
            <person name="Chen C."/>
            <person name="Yan M."/>
            <person name="Daum C."/>
            <person name="Ng V."/>
            <person name="Clum A."/>
            <person name="Steindorff A."/>
            <person name="Ohm R.A."/>
            <person name="Martin F."/>
            <person name="Silar P."/>
            <person name="Natvig D.O."/>
            <person name="Lalanne C."/>
            <person name="Gautier V."/>
            <person name="Ament-Velasquez S.L."/>
            <person name="Kruys A."/>
            <person name="Hutchinson M.I."/>
            <person name="Powell A.J."/>
            <person name="Barry K."/>
            <person name="Miller A.N."/>
            <person name="Grigoriev I.V."/>
            <person name="Debuchy R."/>
            <person name="Gladieux P."/>
            <person name="Hiltunen Thoren M."/>
            <person name="Johannesson H."/>
        </authorList>
    </citation>
    <scope>NUCLEOTIDE SEQUENCE</scope>
    <source>
        <strain evidence="7">CBS 103.79</strain>
    </source>
</reference>
<keyword evidence="8" id="KW-1185">Reference proteome</keyword>
<keyword evidence="4" id="KW-1133">Transmembrane helix</keyword>
<comment type="caution">
    <text evidence="7">The sequence shown here is derived from an EMBL/GenBank/DDBJ whole genome shotgun (WGS) entry which is preliminary data.</text>
</comment>
<keyword evidence="2" id="KW-0812">Transmembrane</keyword>
<dbReference type="GO" id="GO:0005743">
    <property type="term" value="C:mitochondrial inner membrane"/>
    <property type="evidence" value="ECO:0007669"/>
    <property type="project" value="UniProtKB-SubCell"/>
</dbReference>
<keyword evidence="3" id="KW-0999">Mitochondrion inner membrane</keyword>
<sequence length="199" mass="21354">MTPPTGDDGHYHPKDAIHVGLRATAVYGSIGLLFAAVRNSLAKKHVGPWATFTKGGGIIATFAIAGSAYEFTTVSSANLREKDDYVNHGVGGFVGGALLGIRTGSIARVLGFGTLTAVLLAAYEFTGASIKGNKDQQVDEYERKELLRVRRRKPIEETLAIIGEGRGIEPPGYEERRRARLKEKYGVDIKPVCADPNAA</sequence>
<evidence type="ECO:0000256" key="3">
    <source>
        <dbReference type="ARBA" id="ARBA00022792"/>
    </source>
</evidence>
<name>A0AAN6MPE3_9PEZI</name>
<dbReference type="Proteomes" id="UP001303889">
    <property type="component" value="Unassembled WGS sequence"/>
</dbReference>
<protein>
    <submittedName>
        <fullName evidence="7">Uncharacterized protein</fullName>
    </submittedName>
</protein>
<proteinExistence type="predicted"/>
<dbReference type="GO" id="GO:0006120">
    <property type="term" value="P:mitochondrial electron transport, NADH to ubiquinone"/>
    <property type="evidence" value="ECO:0007669"/>
    <property type="project" value="InterPro"/>
</dbReference>
<dbReference type="EMBL" id="MU855389">
    <property type="protein sequence ID" value="KAK3904651.1"/>
    <property type="molecule type" value="Genomic_DNA"/>
</dbReference>
<evidence type="ECO:0000256" key="2">
    <source>
        <dbReference type="ARBA" id="ARBA00022692"/>
    </source>
</evidence>
<evidence type="ECO:0000256" key="1">
    <source>
        <dbReference type="ARBA" id="ARBA00004448"/>
    </source>
</evidence>
<evidence type="ECO:0000313" key="7">
    <source>
        <dbReference type="EMBL" id="KAK3904651.1"/>
    </source>
</evidence>
<gene>
    <name evidence="7" type="ORF">C8A05DRAFT_42316</name>
</gene>
<evidence type="ECO:0000256" key="5">
    <source>
        <dbReference type="ARBA" id="ARBA00023128"/>
    </source>
</evidence>
<reference evidence="7" key="2">
    <citation type="submission" date="2023-05" db="EMBL/GenBank/DDBJ databases">
        <authorList>
            <consortium name="Lawrence Berkeley National Laboratory"/>
            <person name="Steindorff A."/>
            <person name="Hensen N."/>
            <person name="Bonometti L."/>
            <person name="Westerberg I."/>
            <person name="Brannstrom I.O."/>
            <person name="Guillou S."/>
            <person name="Cros-Aarteil S."/>
            <person name="Calhoun S."/>
            <person name="Haridas S."/>
            <person name="Kuo A."/>
            <person name="Mondo S."/>
            <person name="Pangilinan J."/>
            <person name="Riley R."/>
            <person name="Labutti K."/>
            <person name="Andreopoulos B."/>
            <person name="Lipzen A."/>
            <person name="Chen C."/>
            <person name="Yanf M."/>
            <person name="Daum C."/>
            <person name="Ng V."/>
            <person name="Clum A."/>
            <person name="Ohm R."/>
            <person name="Martin F."/>
            <person name="Silar P."/>
            <person name="Natvig D."/>
            <person name="Lalanne C."/>
            <person name="Gautier V."/>
            <person name="Ament-Velasquez S.L."/>
            <person name="Kruys A."/>
            <person name="Hutchinson M.I."/>
            <person name="Powell A.J."/>
            <person name="Barry K."/>
            <person name="Miller A.N."/>
            <person name="Grigoriev I.V."/>
            <person name="Debuchy R."/>
            <person name="Gladieux P."/>
            <person name="Thoren M.H."/>
            <person name="Johannesson H."/>
        </authorList>
    </citation>
    <scope>NUCLEOTIDE SEQUENCE</scope>
    <source>
        <strain evidence="7">CBS 103.79</strain>
    </source>
</reference>
<dbReference type="PANTHER" id="PTHR21382:SF1">
    <property type="entry name" value="NADH DEHYDROGENASE [UBIQUINONE] 1 ALPHA SUBCOMPLEX SUBUNIT 11"/>
    <property type="match status" value="1"/>
</dbReference>